<keyword evidence="2" id="KW-0812">Transmembrane</keyword>
<feature type="compositionally biased region" description="Polar residues" evidence="1">
    <location>
        <begin position="355"/>
        <end position="373"/>
    </location>
</feature>
<feature type="region of interest" description="Disordered" evidence="1">
    <location>
        <begin position="115"/>
        <end position="156"/>
    </location>
</feature>
<reference evidence="3" key="1">
    <citation type="submission" date="2023-11" db="EMBL/GenBank/DDBJ databases">
        <authorList>
            <person name="Alioto T."/>
            <person name="Alioto T."/>
            <person name="Gomez Garrido J."/>
        </authorList>
    </citation>
    <scope>NUCLEOTIDE SEQUENCE</scope>
</reference>
<name>A0AAI8Z8I3_9PEZI</name>
<evidence type="ECO:0000313" key="4">
    <source>
        <dbReference type="Proteomes" id="UP001296104"/>
    </source>
</evidence>
<feature type="region of interest" description="Disordered" evidence="1">
    <location>
        <begin position="214"/>
        <end position="312"/>
    </location>
</feature>
<sequence>MGSPLAADDDYQHAAPGLEHSNRAIPFSQQPDGSASDSASVAVQSEINSVGGDHTASQFSTGGASLQTSIGLDGSSTATLSSQDGLTGSIMSTTYNAYNPTTLPTVTGASSTFATSASGHGAVNSTSSDSGGPASASQDPSEATRPVSEHPHHGDGLSGGALAAAIILPILAALAIFALAFLWLRRRSGQNRERRRSGSSGGVPFFPAIKEKWGSLRSRSSNESGQASRNPVVMTEQNNAYFTGLDTSSRGGSSPQEEGGSGEYYPPGRRSEGGTTFIEAPPPYKSNSQSRGHSQTLEAPQLNEPSGLGAPFSLDMAHADALNPPQAVHSRDPVSPVSPLESGFLAASNPDDRPQSSSARSITSTLYSDTASVHSARAARMSVGPNIVQPPLQPSSRRGSDDDEGPFGDEANSPVTPLSVRDPERPK</sequence>
<feature type="compositionally biased region" description="Polar residues" evidence="1">
    <location>
        <begin position="123"/>
        <end position="141"/>
    </location>
</feature>
<evidence type="ECO:0000256" key="2">
    <source>
        <dbReference type="SAM" id="Phobius"/>
    </source>
</evidence>
<protein>
    <submittedName>
        <fullName evidence="3">Uncharacterized protein</fullName>
    </submittedName>
</protein>
<comment type="caution">
    <text evidence="3">The sequence shown here is derived from an EMBL/GenBank/DDBJ whole genome shotgun (WGS) entry which is preliminary data.</text>
</comment>
<evidence type="ECO:0000256" key="1">
    <source>
        <dbReference type="SAM" id="MobiDB-lite"/>
    </source>
</evidence>
<feature type="region of interest" description="Disordered" evidence="1">
    <location>
        <begin position="1"/>
        <end position="66"/>
    </location>
</feature>
<dbReference type="AlphaFoldDB" id="A0AAI8Z8I3"/>
<feature type="compositionally biased region" description="Polar residues" evidence="1">
    <location>
        <begin position="55"/>
        <end position="66"/>
    </location>
</feature>
<feature type="compositionally biased region" description="Polar residues" evidence="1">
    <location>
        <begin position="285"/>
        <end position="298"/>
    </location>
</feature>
<gene>
    <name evidence="3" type="ORF">LECACI_7A009565</name>
</gene>
<dbReference type="EMBL" id="CAVMBE010000116">
    <property type="protein sequence ID" value="CAK4034407.1"/>
    <property type="molecule type" value="Genomic_DNA"/>
</dbReference>
<feature type="compositionally biased region" description="Low complexity" evidence="1">
    <location>
        <begin position="34"/>
        <end position="45"/>
    </location>
</feature>
<feature type="region of interest" description="Disordered" evidence="1">
    <location>
        <begin position="324"/>
        <end position="427"/>
    </location>
</feature>
<keyword evidence="4" id="KW-1185">Reference proteome</keyword>
<keyword evidence="2" id="KW-0472">Membrane</keyword>
<accession>A0AAI8Z8I3</accession>
<dbReference type="Proteomes" id="UP001296104">
    <property type="component" value="Unassembled WGS sequence"/>
</dbReference>
<keyword evidence="2" id="KW-1133">Transmembrane helix</keyword>
<proteinExistence type="predicted"/>
<feature type="transmembrane region" description="Helical" evidence="2">
    <location>
        <begin position="161"/>
        <end position="184"/>
    </location>
</feature>
<evidence type="ECO:0000313" key="3">
    <source>
        <dbReference type="EMBL" id="CAK4034407.1"/>
    </source>
</evidence>
<organism evidence="3 4">
    <name type="scientific">Lecanosticta acicola</name>
    <dbReference type="NCBI Taxonomy" id="111012"/>
    <lineage>
        <taxon>Eukaryota</taxon>
        <taxon>Fungi</taxon>
        <taxon>Dikarya</taxon>
        <taxon>Ascomycota</taxon>
        <taxon>Pezizomycotina</taxon>
        <taxon>Dothideomycetes</taxon>
        <taxon>Dothideomycetidae</taxon>
        <taxon>Mycosphaerellales</taxon>
        <taxon>Mycosphaerellaceae</taxon>
        <taxon>Lecanosticta</taxon>
    </lineage>
</organism>
<feature type="compositionally biased region" description="Low complexity" evidence="1">
    <location>
        <begin position="248"/>
        <end position="268"/>
    </location>
</feature>
<feature type="compositionally biased region" description="Polar residues" evidence="1">
    <location>
        <begin position="217"/>
        <end position="247"/>
    </location>
</feature>